<dbReference type="eggNOG" id="ENOG5032EBV">
    <property type="taxonomic scope" value="Bacteria"/>
</dbReference>
<dbReference type="AlphaFoldDB" id="E0UBH8"/>
<keyword evidence="2" id="KW-1185">Reference proteome</keyword>
<evidence type="ECO:0008006" key="3">
    <source>
        <dbReference type="Google" id="ProtNLM"/>
    </source>
</evidence>
<organism evidence="1 2">
    <name type="scientific">Gloeothece verrucosa (strain PCC 7822)</name>
    <name type="common">Cyanothece sp. (strain PCC 7822)</name>
    <dbReference type="NCBI Taxonomy" id="497965"/>
    <lineage>
        <taxon>Bacteria</taxon>
        <taxon>Bacillati</taxon>
        <taxon>Cyanobacteriota</taxon>
        <taxon>Cyanophyceae</taxon>
        <taxon>Oscillatoriophycideae</taxon>
        <taxon>Chroococcales</taxon>
        <taxon>Aphanothecaceae</taxon>
        <taxon>Gloeothece</taxon>
        <taxon>Gloeothece verrucosa</taxon>
    </lineage>
</organism>
<sequence length="63" mass="7349">MIMETNRLLNRFLQEDLGIPQESVEMATRYASSQAGSLPMVLWQYGLIDLNQLDRVFDWMEAI</sequence>
<proteinExistence type="predicted"/>
<dbReference type="Proteomes" id="UP000008206">
    <property type="component" value="Chromosome"/>
</dbReference>
<dbReference type="InterPro" id="IPR021336">
    <property type="entry name" value="DUF2949"/>
</dbReference>
<evidence type="ECO:0000313" key="1">
    <source>
        <dbReference type="EMBL" id="ADN12810.1"/>
    </source>
</evidence>
<dbReference type="STRING" id="497965.Cyan7822_0784"/>
<dbReference type="Pfam" id="PF11165">
    <property type="entry name" value="DUF2949"/>
    <property type="match status" value="1"/>
</dbReference>
<accession>E0UBH8</accession>
<dbReference type="HOGENOM" id="CLU_184319_1_0_3"/>
<protein>
    <recommendedName>
        <fullName evidence="3">DUF2949 domain-containing protein</fullName>
    </recommendedName>
</protein>
<reference evidence="2" key="1">
    <citation type="journal article" date="2011" name="MBio">
        <title>Novel metabolic attributes of the genus Cyanothece, comprising a group of unicellular nitrogen-fixing Cyanobacteria.</title>
        <authorList>
            <person name="Bandyopadhyay A."/>
            <person name="Elvitigala T."/>
            <person name="Welsh E."/>
            <person name="Stockel J."/>
            <person name="Liberton M."/>
            <person name="Min H."/>
            <person name="Sherman L.A."/>
            <person name="Pakrasi H.B."/>
        </authorList>
    </citation>
    <scope>NUCLEOTIDE SEQUENCE [LARGE SCALE GENOMIC DNA]</scope>
    <source>
        <strain evidence="2">PCC 7822</strain>
    </source>
</reference>
<evidence type="ECO:0000313" key="2">
    <source>
        <dbReference type="Proteomes" id="UP000008206"/>
    </source>
</evidence>
<name>E0UBH8_GLOV7</name>
<dbReference type="RefSeq" id="WP_013320920.1">
    <property type="nucleotide sequence ID" value="NC_014501.1"/>
</dbReference>
<dbReference type="KEGG" id="cyj:Cyan7822_0784"/>
<dbReference type="EMBL" id="CP002198">
    <property type="protein sequence ID" value="ADN12810.1"/>
    <property type="molecule type" value="Genomic_DNA"/>
</dbReference>
<gene>
    <name evidence="1" type="ordered locus">Cyan7822_0784</name>
</gene>